<reference evidence="2 3" key="1">
    <citation type="journal article" date="2020" name="bioRxiv">
        <title>Whole genome comparisons of ergot fungi reveals the divergence and evolution of species within the genus Claviceps are the result of varying mechanisms driving genome evolution and host range expansion.</title>
        <authorList>
            <person name="Wyka S.A."/>
            <person name="Mondo S.J."/>
            <person name="Liu M."/>
            <person name="Dettman J."/>
            <person name="Nalam V."/>
            <person name="Broders K.D."/>
        </authorList>
    </citation>
    <scope>NUCLEOTIDE SEQUENCE [LARGE SCALE GENOMIC DNA]</scope>
    <source>
        <strain evidence="2 3">LM576</strain>
    </source>
</reference>
<sequence length="120" mass="13049">MYALSLLALLLPLAAANDHLKCDCMSWSEGENWIHNAVLTHYVCKTYYDGNAVYDAHGGRCIATPGYKISGQPWEDHCKSAGAEGFYPIDTDQYGYETVNKSKKPLTIGAAAGSCPNRGD</sequence>
<dbReference type="Proteomes" id="UP000732380">
    <property type="component" value="Unassembled WGS sequence"/>
</dbReference>
<dbReference type="AlphaFoldDB" id="A0A9P7PZ10"/>
<protein>
    <submittedName>
        <fullName evidence="2">Uncharacterized protein</fullName>
    </submittedName>
</protein>
<evidence type="ECO:0000313" key="3">
    <source>
        <dbReference type="Proteomes" id="UP000732380"/>
    </source>
</evidence>
<dbReference type="EMBL" id="SRQM01000394">
    <property type="protein sequence ID" value="KAG6111266.1"/>
    <property type="molecule type" value="Genomic_DNA"/>
</dbReference>
<gene>
    <name evidence="2" type="ORF">E4U13_004914</name>
</gene>
<feature type="chain" id="PRO_5040432504" evidence="1">
    <location>
        <begin position="17"/>
        <end position="120"/>
    </location>
</feature>
<comment type="caution">
    <text evidence="2">The sequence shown here is derived from an EMBL/GenBank/DDBJ whole genome shotgun (WGS) entry which is preliminary data.</text>
</comment>
<organism evidence="2 3">
    <name type="scientific">Claviceps humidiphila</name>
    <dbReference type="NCBI Taxonomy" id="1294629"/>
    <lineage>
        <taxon>Eukaryota</taxon>
        <taxon>Fungi</taxon>
        <taxon>Dikarya</taxon>
        <taxon>Ascomycota</taxon>
        <taxon>Pezizomycotina</taxon>
        <taxon>Sordariomycetes</taxon>
        <taxon>Hypocreomycetidae</taxon>
        <taxon>Hypocreales</taxon>
        <taxon>Clavicipitaceae</taxon>
        <taxon>Claviceps</taxon>
    </lineage>
</organism>
<feature type="signal peptide" evidence="1">
    <location>
        <begin position="1"/>
        <end position="16"/>
    </location>
</feature>
<evidence type="ECO:0000256" key="1">
    <source>
        <dbReference type="SAM" id="SignalP"/>
    </source>
</evidence>
<name>A0A9P7PZ10_9HYPO</name>
<keyword evidence="3" id="KW-1185">Reference proteome</keyword>
<proteinExistence type="predicted"/>
<evidence type="ECO:0000313" key="2">
    <source>
        <dbReference type="EMBL" id="KAG6111266.1"/>
    </source>
</evidence>
<accession>A0A9P7PZ10</accession>
<keyword evidence="1" id="KW-0732">Signal</keyword>